<dbReference type="SMART" id="SM01007">
    <property type="entry name" value="Aldolase_II"/>
    <property type="match status" value="1"/>
</dbReference>
<evidence type="ECO:0000259" key="4">
    <source>
        <dbReference type="SMART" id="SM01007"/>
    </source>
</evidence>
<organism evidence="5 6">
    <name type="scientific">Bythopirellula goksoeyrii</name>
    <dbReference type="NCBI Taxonomy" id="1400387"/>
    <lineage>
        <taxon>Bacteria</taxon>
        <taxon>Pseudomonadati</taxon>
        <taxon>Planctomycetota</taxon>
        <taxon>Planctomycetia</taxon>
        <taxon>Pirellulales</taxon>
        <taxon>Lacipirellulaceae</taxon>
        <taxon>Bythopirellula</taxon>
    </lineage>
</organism>
<dbReference type="InterPro" id="IPR036409">
    <property type="entry name" value="Aldolase_II/adducin_N_sf"/>
</dbReference>
<dbReference type="KEGG" id="bgok:Pr1d_25770"/>
<reference evidence="5 6" key="1">
    <citation type="submission" date="2019-08" db="EMBL/GenBank/DDBJ databases">
        <title>Deep-cultivation of Planctomycetes and their phenomic and genomic characterization uncovers novel biology.</title>
        <authorList>
            <person name="Wiegand S."/>
            <person name="Jogler M."/>
            <person name="Boedeker C."/>
            <person name="Pinto D."/>
            <person name="Vollmers J."/>
            <person name="Rivas-Marin E."/>
            <person name="Kohn T."/>
            <person name="Peeters S.H."/>
            <person name="Heuer A."/>
            <person name="Rast P."/>
            <person name="Oberbeckmann S."/>
            <person name="Bunk B."/>
            <person name="Jeske O."/>
            <person name="Meyerdierks A."/>
            <person name="Storesund J.E."/>
            <person name="Kallscheuer N."/>
            <person name="Luecker S."/>
            <person name="Lage O.M."/>
            <person name="Pohl T."/>
            <person name="Merkel B.J."/>
            <person name="Hornburger P."/>
            <person name="Mueller R.-W."/>
            <person name="Bruemmer F."/>
            <person name="Labrenz M."/>
            <person name="Spormann A.M."/>
            <person name="Op den Camp H."/>
            <person name="Overmann J."/>
            <person name="Amann R."/>
            <person name="Jetten M.S.M."/>
            <person name="Mascher T."/>
            <person name="Medema M.H."/>
            <person name="Devos D.P."/>
            <person name="Kaster A.-K."/>
            <person name="Ovreas L."/>
            <person name="Rohde M."/>
            <person name="Galperin M.Y."/>
            <person name="Jogler C."/>
        </authorList>
    </citation>
    <scope>NUCLEOTIDE SEQUENCE [LARGE SCALE GENOMIC DNA]</scope>
    <source>
        <strain evidence="5 6">Pr1d</strain>
    </source>
</reference>
<protein>
    <submittedName>
        <fullName evidence="5">Methylthioribulose-1-phosphate dehydratase</fullName>
        <ecNumber evidence="5">4.2.1.109</ecNumber>
    </submittedName>
</protein>
<dbReference type="EC" id="4.2.1.109" evidence="5"/>
<evidence type="ECO:0000313" key="5">
    <source>
        <dbReference type="EMBL" id="QEG35281.1"/>
    </source>
</evidence>
<evidence type="ECO:0000256" key="1">
    <source>
        <dbReference type="ARBA" id="ARBA00022723"/>
    </source>
</evidence>
<dbReference type="Gene3D" id="3.40.225.10">
    <property type="entry name" value="Class II aldolase/adducin N-terminal domain"/>
    <property type="match status" value="1"/>
</dbReference>
<dbReference type="GO" id="GO:0046872">
    <property type="term" value="F:metal ion binding"/>
    <property type="evidence" value="ECO:0007669"/>
    <property type="project" value="UniProtKB-KW"/>
</dbReference>
<dbReference type="Proteomes" id="UP000323917">
    <property type="component" value="Chromosome"/>
</dbReference>
<dbReference type="PANTHER" id="PTHR22789:SF0">
    <property type="entry name" value="3-OXO-TETRONATE 4-PHOSPHATE DECARBOXYLASE-RELATED"/>
    <property type="match status" value="1"/>
</dbReference>
<dbReference type="OrthoDB" id="9794581at2"/>
<evidence type="ECO:0000313" key="6">
    <source>
        <dbReference type="Proteomes" id="UP000323917"/>
    </source>
</evidence>
<proteinExistence type="predicted"/>
<dbReference type="RefSeq" id="WP_148073812.1">
    <property type="nucleotide sequence ID" value="NZ_CP042913.1"/>
</dbReference>
<feature type="region of interest" description="Disordered" evidence="3">
    <location>
        <begin position="213"/>
        <end position="234"/>
    </location>
</feature>
<evidence type="ECO:0000256" key="3">
    <source>
        <dbReference type="SAM" id="MobiDB-lite"/>
    </source>
</evidence>
<dbReference type="AlphaFoldDB" id="A0A5B9QMD5"/>
<dbReference type="InterPro" id="IPR001303">
    <property type="entry name" value="Aldolase_II/adducin_N"/>
</dbReference>
<dbReference type="GO" id="GO:0046570">
    <property type="term" value="F:methylthioribulose 1-phosphate dehydratase activity"/>
    <property type="evidence" value="ECO:0007669"/>
    <property type="project" value="UniProtKB-EC"/>
</dbReference>
<gene>
    <name evidence="5" type="primary">mtnB</name>
    <name evidence="5" type="ORF">Pr1d_25770</name>
</gene>
<dbReference type="GO" id="GO:0005829">
    <property type="term" value="C:cytosol"/>
    <property type="evidence" value="ECO:0007669"/>
    <property type="project" value="TreeGrafter"/>
</dbReference>
<dbReference type="Pfam" id="PF00596">
    <property type="entry name" value="Aldolase_II"/>
    <property type="match status" value="1"/>
</dbReference>
<dbReference type="InterPro" id="IPR050197">
    <property type="entry name" value="Aldolase_class_II_sugar_metab"/>
</dbReference>
<dbReference type="EMBL" id="CP042913">
    <property type="protein sequence ID" value="QEG35281.1"/>
    <property type="molecule type" value="Genomic_DNA"/>
</dbReference>
<dbReference type="PANTHER" id="PTHR22789">
    <property type="entry name" value="FUCULOSE PHOSPHATE ALDOLASE"/>
    <property type="match status" value="1"/>
</dbReference>
<keyword evidence="6" id="KW-1185">Reference proteome</keyword>
<dbReference type="GO" id="GO:0019323">
    <property type="term" value="P:pentose catabolic process"/>
    <property type="evidence" value="ECO:0007669"/>
    <property type="project" value="TreeGrafter"/>
</dbReference>
<keyword evidence="1" id="KW-0479">Metal-binding</keyword>
<feature type="domain" description="Class II aldolase/adducin N-terminal" evidence="4">
    <location>
        <begin position="14"/>
        <end position="190"/>
    </location>
</feature>
<name>A0A5B9QMD5_9BACT</name>
<evidence type="ECO:0000256" key="2">
    <source>
        <dbReference type="ARBA" id="ARBA00023239"/>
    </source>
</evidence>
<dbReference type="SUPFAM" id="SSF53639">
    <property type="entry name" value="AraD/HMP-PK domain-like"/>
    <property type="match status" value="1"/>
</dbReference>
<keyword evidence="2 5" id="KW-0456">Lyase</keyword>
<dbReference type="GO" id="GO:0016832">
    <property type="term" value="F:aldehyde-lyase activity"/>
    <property type="evidence" value="ECO:0007669"/>
    <property type="project" value="TreeGrafter"/>
</dbReference>
<accession>A0A5B9QMD5</accession>
<sequence length="234" mass="25650">MSEIDQLDAEQIKEQICDIGRRLWQRQLVAGIDGNITVRLTENEVLCTPTLHSKGFLEPADICLVNLHGEQLAGQKRRSSEILLHLEILKARPDVRSVVHSHPPHATAFAVCGRRVPLGLLAEAEFFLGEVPIAPYELPGTATFARTVLPYVHRSNVCLLANHGAVTYGGSLIDAYNLMEVLDAYCRIVLLAERLGPAQSLTADQQAELSQLRVQSGVAPPKPYASDEITDDSI</sequence>